<feature type="signal peptide" evidence="2">
    <location>
        <begin position="1"/>
        <end position="31"/>
    </location>
</feature>
<dbReference type="RefSeq" id="WP_018187810.1">
    <property type="nucleotide sequence ID" value="NZ_JAUZVT010000001.1"/>
</dbReference>
<keyword evidence="2" id="KW-0732">Signal</keyword>
<protein>
    <recommendedName>
        <fullName evidence="5">DUF732 domain-containing protein</fullName>
    </recommendedName>
</protein>
<feature type="region of interest" description="Disordered" evidence="1">
    <location>
        <begin position="32"/>
        <end position="55"/>
    </location>
</feature>
<proteinExistence type="predicted"/>
<feature type="compositionally biased region" description="Low complexity" evidence="1">
    <location>
        <begin position="32"/>
        <end position="53"/>
    </location>
</feature>
<accession>A0ABU3GFF4</accession>
<keyword evidence="4" id="KW-1185">Reference proteome</keyword>
<evidence type="ECO:0000256" key="2">
    <source>
        <dbReference type="SAM" id="SignalP"/>
    </source>
</evidence>
<reference evidence="3 4" key="1">
    <citation type="submission" date="2023-08" db="EMBL/GenBank/DDBJ databases">
        <title>Microbacterium aquilitoris sp. nov. and Microbacterium gwkjibeachense sp. nov., isolated from beach.</title>
        <authorList>
            <person name="Lee S.D."/>
            <person name="Yang H."/>
            <person name="Kim I."/>
        </authorList>
    </citation>
    <scope>NUCLEOTIDE SEQUENCE [LARGE SCALE GENOMIC DNA]</scope>
    <source>
        <strain evidence="3 4">KSW-18</strain>
    </source>
</reference>
<sequence length="217" mass="22881">MTSAVSRSLLPALAVIVTALTLVGCSGAPTATGPAAGTTASPSASPSSTPTPTVSAEDAAFTAEVTAKLPEADMETLIPMVHQLCEDLYDDDKGYILGYGVFNDKIRKQYGEDAVDIIVTPAVETYCPGDEPKLVEAFKQYTAKEFPDVDITKALAISRELCADLETLPMKDAIDNFIVTAGTFLDSESASGMVGMGPVTFCPERVDDVLAYIKTIQ</sequence>
<gene>
    <name evidence="3" type="ORF">Q9S78_01965</name>
</gene>
<feature type="chain" id="PRO_5047297842" description="DUF732 domain-containing protein" evidence="2">
    <location>
        <begin position="32"/>
        <end position="217"/>
    </location>
</feature>
<dbReference type="PROSITE" id="PS51257">
    <property type="entry name" value="PROKAR_LIPOPROTEIN"/>
    <property type="match status" value="1"/>
</dbReference>
<organism evidence="3 4">
    <name type="scientific">Microbacterium aquilitoris</name>
    <dbReference type="NCBI Taxonomy" id="3067307"/>
    <lineage>
        <taxon>Bacteria</taxon>
        <taxon>Bacillati</taxon>
        <taxon>Actinomycetota</taxon>
        <taxon>Actinomycetes</taxon>
        <taxon>Micrococcales</taxon>
        <taxon>Microbacteriaceae</taxon>
        <taxon>Microbacterium</taxon>
    </lineage>
</organism>
<dbReference type="EMBL" id="JAUZVT010000001">
    <property type="protein sequence ID" value="MDT3329425.1"/>
    <property type="molecule type" value="Genomic_DNA"/>
</dbReference>
<evidence type="ECO:0000313" key="4">
    <source>
        <dbReference type="Proteomes" id="UP001262835"/>
    </source>
</evidence>
<evidence type="ECO:0000256" key="1">
    <source>
        <dbReference type="SAM" id="MobiDB-lite"/>
    </source>
</evidence>
<comment type="caution">
    <text evidence="3">The sequence shown here is derived from an EMBL/GenBank/DDBJ whole genome shotgun (WGS) entry which is preliminary data.</text>
</comment>
<name>A0ABU3GFF4_9MICO</name>
<dbReference type="Proteomes" id="UP001262835">
    <property type="component" value="Unassembled WGS sequence"/>
</dbReference>
<evidence type="ECO:0008006" key="5">
    <source>
        <dbReference type="Google" id="ProtNLM"/>
    </source>
</evidence>
<evidence type="ECO:0000313" key="3">
    <source>
        <dbReference type="EMBL" id="MDT3329425.1"/>
    </source>
</evidence>